<evidence type="ECO:0000313" key="1">
    <source>
        <dbReference type="Proteomes" id="UP000050795"/>
    </source>
</evidence>
<proteinExistence type="predicted"/>
<reference evidence="1" key="1">
    <citation type="submission" date="2022-06" db="EMBL/GenBank/DDBJ databases">
        <authorList>
            <person name="Berger JAMES D."/>
            <person name="Berger JAMES D."/>
        </authorList>
    </citation>
    <scope>NUCLEOTIDE SEQUENCE [LARGE SCALE GENOMIC DNA]</scope>
</reference>
<dbReference type="Proteomes" id="UP000050795">
    <property type="component" value="Unassembled WGS sequence"/>
</dbReference>
<name>A0AA85JF19_TRIRE</name>
<sequence>MVISTVFKHTPPNLRITHAMMPSNASNPAETAVIEHAESPHILSSERPGFTGVEQGSPHRSIVYPTFDSQANVATAPEVAQVDVCHPSLHYTVGNLIRHPSASTHTTTQVHKLINNFKRFTRKSECRYRLLPIL</sequence>
<reference evidence="2" key="2">
    <citation type="submission" date="2023-11" db="UniProtKB">
        <authorList>
            <consortium name="WormBaseParasite"/>
        </authorList>
    </citation>
    <scope>IDENTIFICATION</scope>
</reference>
<keyword evidence="1" id="KW-1185">Reference proteome</keyword>
<organism evidence="1 2">
    <name type="scientific">Trichobilharzia regenti</name>
    <name type="common">Nasal bird schistosome</name>
    <dbReference type="NCBI Taxonomy" id="157069"/>
    <lineage>
        <taxon>Eukaryota</taxon>
        <taxon>Metazoa</taxon>
        <taxon>Spiralia</taxon>
        <taxon>Lophotrochozoa</taxon>
        <taxon>Platyhelminthes</taxon>
        <taxon>Trematoda</taxon>
        <taxon>Digenea</taxon>
        <taxon>Strigeidida</taxon>
        <taxon>Schistosomatoidea</taxon>
        <taxon>Schistosomatidae</taxon>
        <taxon>Trichobilharzia</taxon>
    </lineage>
</organism>
<evidence type="ECO:0000313" key="2">
    <source>
        <dbReference type="WBParaSite" id="TREG1_27590.1"/>
    </source>
</evidence>
<protein>
    <submittedName>
        <fullName evidence="2">Uncharacterized protein</fullName>
    </submittedName>
</protein>
<dbReference type="AlphaFoldDB" id="A0AA85JF19"/>
<accession>A0AA85JF19</accession>
<dbReference type="WBParaSite" id="TREG1_27590.1">
    <property type="protein sequence ID" value="TREG1_27590.1"/>
    <property type="gene ID" value="TREG1_27590"/>
</dbReference>